<dbReference type="STRING" id="1188229.GlitD10_2825"/>
<evidence type="ECO:0000313" key="4">
    <source>
        <dbReference type="Proteomes" id="UP000180235"/>
    </source>
</evidence>
<dbReference type="GO" id="GO:0046677">
    <property type="term" value="P:response to antibiotic"/>
    <property type="evidence" value="ECO:0007669"/>
    <property type="project" value="UniProtKB-KW"/>
</dbReference>
<sequence length="169" mass="19824">MKPEIVLRPASINDLEILRRWDELPHVIESDPNDDWEWEIELNRDPPWREQFMAEIDGKPFGFLQIIDPTAEESHYWGGVSANLRAIDIWIGEEKYLGQGLGTAMMRWALAHCFAVPAVEAVLIDPLERNVRARRFYERLGFVEVEKRRFGSDDCVVYRLERSLWVEVP</sequence>
<reference evidence="3 4" key="1">
    <citation type="submission" date="2016-10" db="EMBL/GenBank/DDBJ databases">
        <title>Description of Gloeomargarita lithophora gen. nov., sp. nov., a thylakoid-bearing basal-branching cyanobacterium with intracellular carbonates, and proposal for Gloeomargaritales ord. nov.</title>
        <authorList>
            <person name="Moreira D."/>
            <person name="Tavera R."/>
            <person name="Benzerara K."/>
            <person name="Skouri-Panet F."/>
            <person name="Couradeau E."/>
            <person name="Gerard E."/>
            <person name="Loussert C."/>
            <person name="Novelo E."/>
            <person name="Zivanovic Y."/>
            <person name="Lopez-Garcia P."/>
        </authorList>
    </citation>
    <scope>NUCLEOTIDE SEQUENCE [LARGE SCALE GENOMIC DNA]</scope>
    <source>
        <strain evidence="3 4">D10</strain>
    </source>
</reference>
<proteinExistence type="predicted"/>
<dbReference type="SUPFAM" id="SSF55729">
    <property type="entry name" value="Acyl-CoA N-acyltransferases (Nat)"/>
    <property type="match status" value="1"/>
</dbReference>
<dbReference type="InterPro" id="IPR016181">
    <property type="entry name" value="Acyl_CoA_acyltransferase"/>
</dbReference>
<keyword evidence="1" id="KW-0046">Antibiotic resistance</keyword>
<dbReference type="EMBL" id="CP017675">
    <property type="protein sequence ID" value="APB35169.1"/>
    <property type="molecule type" value="Genomic_DNA"/>
</dbReference>
<evidence type="ECO:0000313" key="3">
    <source>
        <dbReference type="EMBL" id="APB35169.1"/>
    </source>
</evidence>
<dbReference type="CDD" id="cd04301">
    <property type="entry name" value="NAT_SF"/>
    <property type="match status" value="1"/>
</dbReference>
<dbReference type="AlphaFoldDB" id="A0A1J0AGU4"/>
<accession>A0A1J0AGU4</accession>
<evidence type="ECO:0000259" key="2">
    <source>
        <dbReference type="PROSITE" id="PS51186"/>
    </source>
</evidence>
<dbReference type="OrthoDB" id="9795206at2"/>
<dbReference type="RefSeq" id="WP_071455501.1">
    <property type="nucleotide sequence ID" value="NZ_CP017675.1"/>
</dbReference>
<dbReference type="Pfam" id="PF13523">
    <property type="entry name" value="Acetyltransf_8"/>
    <property type="match status" value="1"/>
</dbReference>
<dbReference type="PANTHER" id="PTHR31438">
    <property type="entry name" value="LYSINE N-ACYLTRANSFERASE C17G9.06C-RELATED"/>
    <property type="match status" value="1"/>
</dbReference>
<keyword evidence="4" id="KW-1185">Reference proteome</keyword>
<dbReference type="GO" id="GO:0016410">
    <property type="term" value="F:N-acyltransferase activity"/>
    <property type="evidence" value="ECO:0007669"/>
    <property type="project" value="TreeGrafter"/>
</dbReference>
<organism evidence="3 4">
    <name type="scientific">Gloeomargarita lithophora Alchichica-D10</name>
    <dbReference type="NCBI Taxonomy" id="1188229"/>
    <lineage>
        <taxon>Bacteria</taxon>
        <taxon>Bacillati</taxon>
        <taxon>Cyanobacteriota</taxon>
        <taxon>Cyanophyceae</taxon>
        <taxon>Gloeomargaritales</taxon>
        <taxon>Gloeomargaritaceae</taxon>
        <taxon>Gloeomargarita</taxon>
    </lineage>
</organism>
<gene>
    <name evidence="3" type="ORF">GlitD10_2825</name>
</gene>
<protein>
    <submittedName>
        <fullName evidence="3">GCN5-like N-acetyltransferase</fullName>
    </submittedName>
</protein>
<dbReference type="PROSITE" id="PS51186">
    <property type="entry name" value="GNAT"/>
    <property type="match status" value="1"/>
</dbReference>
<dbReference type="PANTHER" id="PTHR31438:SF1">
    <property type="entry name" value="LYSINE N-ACYLTRANSFERASE C17G9.06C-RELATED"/>
    <property type="match status" value="1"/>
</dbReference>
<dbReference type="InterPro" id="IPR000182">
    <property type="entry name" value="GNAT_dom"/>
</dbReference>
<keyword evidence="3" id="KW-0808">Transferase</keyword>
<dbReference type="Proteomes" id="UP000180235">
    <property type="component" value="Chromosome"/>
</dbReference>
<evidence type="ECO:0000256" key="1">
    <source>
        <dbReference type="ARBA" id="ARBA00023251"/>
    </source>
</evidence>
<feature type="domain" description="N-acetyltransferase" evidence="2">
    <location>
        <begin position="5"/>
        <end position="165"/>
    </location>
</feature>
<name>A0A1J0AGU4_9CYAN</name>
<dbReference type="KEGG" id="glt:GlitD10_2825"/>
<dbReference type="Gene3D" id="3.40.630.30">
    <property type="match status" value="1"/>
</dbReference>